<feature type="compositionally biased region" description="Polar residues" evidence="1">
    <location>
        <begin position="62"/>
        <end position="73"/>
    </location>
</feature>
<proteinExistence type="predicted"/>
<comment type="caution">
    <text evidence="3">The sequence shown here is derived from an EMBL/GenBank/DDBJ whole genome shotgun (WGS) entry which is preliminary data.</text>
</comment>
<dbReference type="RefSeq" id="WP_256132366.1">
    <property type="nucleotide sequence ID" value="NZ_JANFXK010000011.1"/>
</dbReference>
<keyword evidence="2" id="KW-0472">Membrane</keyword>
<accession>A0ABT1RPQ7</accession>
<reference evidence="3 4" key="1">
    <citation type="submission" date="2022-06" db="EMBL/GenBank/DDBJ databases">
        <title>Isolation of gut microbiota from human fecal samples.</title>
        <authorList>
            <person name="Pamer E.G."/>
            <person name="Barat B."/>
            <person name="Waligurski E."/>
            <person name="Medina S."/>
            <person name="Paddock L."/>
            <person name="Mostad J."/>
        </authorList>
    </citation>
    <scope>NUCLEOTIDE SEQUENCE [LARGE SCALE GENOMIC DNA]</scope>
    <source>
        <strain evidence="3 4">SL.3.17</strain>
    </source>
</reference>
<dbReference type="Proteomes" id="UP001524502">
    <property type="component" value="Unassembled WGS sequence"/>
</dbReference>
<evidence type="ECO:0000256" key="1">
    <source>
        <dbReference type="SAM" id="MobiDB-lite"/>
    </source>
</evidence>
<feature type="region of interest" description="Disordered" evidence="1">
    <location>
        <begin position="62"/>
        <end position="82"/>
    </location>
</feature>
<evidence type="ECO:0000313" key="4">
    <source>
        <dbReference type="Proteomes" id="UP001524502"/>
    </source>
</evidence>
<dbReference type="EMBL" id="JANFXK010000011">
    <property type="protein sequence ID" value="MCQ4637173.1"/>
    <property type="molecule type" value="Genomic_DNA"/>
</dbReference>
<evidence type="ECO:0000256" key="2">
    <source>
        <dbReference type="SAM" id="Phobius"/>
    </source>
</evidence>
<gene>
    <name evidence="3" type="ORF">NE619_10590</name>
</gene>
<keyword evidence="4" id="KW-1185">Reference proteome</keyword>
<keyword evidence="2" id="KW-1133">Transmembrane helix</keyword>
<keyword evidence="2" id="KW-0812">Transmembrane</keyword>
<sequence>MKMKVLGVILIVFGVLGGVGLLLEGDPDALGGLILIAIGLFLYKRARQRTMTTYTWQEPFQSSAVTDTPTSQKVQDEEDRRKDQELRDLQRRVLQNQYNDQIHEARCPKCGSTSLSAHKKGFGVGKAVVGVSVIGNPIGLILGNFRAKKVRVTCLKCGHQFWAGKRK</sequence>
<evidence type="ECO:0000313" key="3">
    <source>
        <dbReference type="EMBL" id="MCQ4637173.1"/>
    </source>
</evidence>
<protein>
    <submittedName>
        <fullName evidence="3">Uncharacterized protein</fullName>
    </submittedName>
</protein>
<organism evidence="3 4">
    <name type="scientific">Anaerovorax odorimutans</name>
    <dbReference type="NCBI Taxonomy" id="109327"/>
    <lineage>
        <taxon>Bacteria</taxon>
        <taxon>Bacillati</taxon>
        <taxon>Bacillota</taxon>
        <taxon>Clostridia</taxon>
        <taxon>Peptostreptococcales</taxon>
        <taxon>Anaerovoracaceae</taxon>
        <taxon>Anaerovorax</taxon>
    </lineage>
</organism>
<name>A0ABT1RPQ7_9FIRM</name>
<feature type="transmembrane region" description="Helical" evidence="2">
    <location>
        <begin position="27"/>
        <end position="43"/>
    </location>
</feature>